<evidence type="ECO:0000313" key="7">
    <source>
        <dbReference type="EMBL" id="KJY76779.1"/>
    </source>
</evidence>
<evidence type="ECO:0000256" key="1">
    <source>
        <dbReference type="ARBA" id="ARBA00004370"/>
    </source>
</evidence>
<gene>
    <name evidence="7" type="ORF">TW71_05430</name>
</gene>
<evidence type="ECO:0000256" key="3">
    <source>
        <dbReference type="ARBA" id="ARBA00022989"/>
    </source>
</evidence>
<dbReference type="EMBL" id="JXXR01000003">
    <property type="protein sequence ID" value="KJY76779.1"/>
    <property type="molecule type" value="Genomic_DNA"/>
</dbReference>
<dbReference type="PANTHER" id="PTHR30221">
    <property type="entry name" value="SMALL-CONDUCTANCE MECHANOSENSITIVE CHANNEL"/>
    <property type="match status" value="1"/>
</dbReference>
<comment type="caution">
    <text evidence="5">Lacks conserved residue(s) required for the propagation of feature annotation.</text>
</comment>
<dbReference type="InterPro" id="IPR045275">
    <property type="entry name" value="MscS_archaea/bacteria_type"/>
</dbReference>
<comment type="subunit">
    <text evidence="5">Homoheptamer.</text>
</comment>
<protein>
    <recommendedName>
        <fullName evidence="5">Small-conductance mechanosensitive channel</fullName>
    </recommendedName>
</protein>
<dbReference type="GO" id="GO:0008381">
    <property type="term" value="F:mechanosensitive monoatomic ion channel activity"/>
    <property type="evidence" value="ECO:0007669"/>
    <property type="project" value="InterPro"/>
</dbReference>
<dbReference type="GO" id="GO:0005886">
    <property type="term" value="C:plasma membrane"/>
    <property type="evidence" value="ECO:0007669"/>
    <property type="project" value="UniProtKB-SubCell"/>
</dbReference>
<comment type="similarity">
    <text evidence="5">Belongs to the MscS (TC 1.A.23) family.</text>
</comment>
<accession>A0A837G9R5</accession>
<feature type="domain" description="Mechanosensitive ion channel MscS" evidence="6">
    <location>
        <begin position="103"/>
        <end position="167"/>
    </location>
</feature>
<reference evidence="7" key="1">
    <citation type="journal article" date="2015" name="BMC Genomics">
        <title>Genome mining reveals unlocked bioactive potential of marine Gram-negative bacteria.</title>
        <authorList>
            <person name="Machado H."/>
            <person name="Sonnenschein E.C."/>
            <person name="Melchiorsen J."/>
            <person name="Gram L."/>
        </authorList>
    </citation>
    <scope>NUCLEOTIDE SEQUENCE</scope>
    <source>
        <strain evidence="7">S2052</strain>
    </source>
</reference>
<keyword evidence="5" id="KW-0813">Transport</keyword>
<feature type="transmembrane region" description="Helical" evidence="5">
    <location>
        <begin position="54"/>
        <end position="78"/>
    </location>
</feature>
<dbReference type="AlphaFoldDB" id="A0A837G9R5"/>
<name>A0A837G9R5_9VIBR</name>
<evidence type="ECO:0000256" key="4">
    <source>
        <dbReference type="ARBA" id="ARBA00023136"/>
    </source>
</evidence>
<feature type="transmembrane region" description="Helical" evidence="5">
    <location>
        <begin position="84"/>
        <end position="117"/>
    </location>
</feature>
<evidence type="ECO:0000256" key="5">
    <source>
        <dbReference type="RuleBase" id="RU369025"/>
    </source>
</evidence>
<comment type="subcellular location">
    <subcellularLocation>
        <location evidence="5">Cell inner membrane</location>
        <topology evidence="5">Multi-pass membrane protein</topology>
    </subcellularLocation>
    <subcellularLocation>
        <location evidence="1">Membrane</location>
    </subcellularLocation>
</comment>
<dbReference type="Gene3D" id="2.30.30.60">
    <property type="match status" value="1"/>
</dbReference>
<proteinExistence type="inferred from homology"/>
<keyword evidence="5" id="KW-0997">Cell inner membrane</keyword>
<dbReference type="SUPFAM" id="SSF50182">
    <property type="entry name" value="Sm-like ribonucleoproteins"/>
    <property type="match status" value="1"/>
</dbReference>
<feature type="transmembrane region" description="Helical" evidence="5">
    <location>
        <begin position="15"/>
        <end position="33"/>
    </location>
</feature>
<keyword evidence="5" id="KW-0406">Ion transport</keyword>
<keyword evidence="4 5" id="KW-0472">Membrane</keyword>
<dbReference type="Pfam" id="PF00924">
    <property type="entry name" value="MS_channel_2nd"/>
    <property type="match status" value="1"/>
</dbReference>
<dbReference type="InterPro" id="IPR006685">
    <property type="entry name" value="MscS_channel_2nd"/>
</dbReference>
<dbReference type="InterPro" id="IPR010920">
    <property type="entry name" value="LSM_dom_sf"/>
</dbReference>
<keyword evidence="3 5" id="KW-1133">Transmembrane helix</keyword>
<dbReference type="RefSeq" id="WP_045985231.1">
    <property type="nucleotide sequence ID" value="NZ_CP063052.1"/>
</dbReference>
<keyword evidence="5" id="KW-1003">Cell membrane</keyword>
<comment type="function">
    <text evidence="5">Mechanosensitive channel that participates in the regulation of osmotic pressure changes within the cell, opening in response to stretch forces in the membrane lipid bilayer, without the need for other proteins. Contributes to normal resistance to hypoosmotic shock. Forms an ion channel of 1.0 nanosiemens conductance with a slight preference for anions.</text>
</comment>
<dbReference type="InterPro" id="IPR023408">
    <property type="entry name" value="MscS_beta-dom_sf"/>
</dbReference>
<sequence>MLENVARFFAVLKEYDILLALTFIIIYWIMVRFTDKAITTLAVAKKVGMSRTLFIKRCFSLIYFGFLFAVYLIASGIGYGSFSIFLSSVFTVLGVGFIAQWSILSNITASFLIFFVFPYRIGDVIKIADGEDIEGTILDIRMFHTLIKHPEGNVITYPNSLLLQKSVTKCFDCVNESS</sequence>
<evidence type="ECO:0000256" key="2">
    <source>
        <dbReference type="ARBA" id="ARBA00022692"/>
    </source>
</evidence>
<comment type="caution">
    <text evidence="7">The sequence shown here is derived from an EMBL/GenBank/DDBJ whole genome shotgun (WGS) entry which is preliminary data.</text>
</comment>
<organism evidence="7">
    <name type="scientific">Vibrio coralliilyticus</name>
    <dbReference type="NCBI Taxonomy" id="190893"/>
    <lineage>
        <taxon>Bacteria</taxon>
        <taxon>Pseudomonadati</taxon>
        <taxon>Pseudomonadota</taxon>
        <taxon>Gammaproteobacteria</taxon>
        <taxon>Vibrionales</taxon>
        <taxon>Vibrionaceae</taxon>
        <taxon>Vibrio</taxon>
    </lineage>
</organism>
<keyword evidence="2 5" id="KW-0812">Transmembrane</keyword>
<evidence type="ECO:0000259" key="6">
    <source>
        <dbReference type="Pfam" id="PF00924"/>
    </source>
</evidence>
<dbReference type="PANTHER" id="PTHR30221:SF8">
    <property type="entry name" value="SMALL-CONDUCTANCE MECHANOSENSITIVE CHANNEL"/>
    <property type="match status" value="1"/>
</dbReference>
<keyword evidence="5" id="KW-0407">Ion channel</keyword>